<dbReference type="InterPro" id="IPR033134">
    <property type="entry name" value="Asp/Glu_racemase_AS_2"/>
</dbReference>
<dbReference type="PROSITE" id="PS00924">
    <property type="entry name" value="ASP_GLU_RACEMASE_2"/>
    <property type="match status" value="1"/>
</dbReference>
<dbReference type="RefSeq" id="WP_188467838.1">
    <property type="nucleotide sequence ID" value="NZ_BMEC01000026.1"/>
</dbReference>
<dbReference type="EMBL" id="BMEC01000026">
    <property type="protein sequence ID" value="GGC56108.1"/>
    <property type="molecule type" value="Genomic_DNA"/>
</dbReference>
<dbReference type="SUPFAM" id="SSF53681">
    <property type="entry name" value="Aspartate/glutamate racemase"/>
    <property type="match status" value="1"/>
</dbReference>
<keyword evidence="2" id="KW-1185">Reference proteome</keyword>
<accession>A0ABQ1NA36</accession>
<dbReference type="InterPro" id="IPR001920">
    <property type="entry name" value="Asp/Glu_race"/>
</dbReference>
<protein>
    <recommendedName>
        <fullName evidence="3">Glutamate racemase</fullName>
    </recommendedName>
</protein>
<dbReference type="Proteomes" id="UP000636010">
    <property type="component" value="Unassembled WGS sequence"/>
</dbReference>
<evidence type="ECO:0000313" key="2">
    <source>
        <dbReference type="Proteomes" id="UP000636010"/>
    </source>
</evidence>
<reference evidence="2" key="1">
    <citation type="journal article" date="2019" name="Int. J. Syst. Evol. Microbiol.">
        <title>The Global Catalogue of Microorganisms (GCM) 10K type strain sequencing project: providing services to taxonomists for standard genome sequencing and annotation.</title>
        <authorList>
            <consortium name="The Broad Institute Genomics Platform"/>
            <consortium name="The Broad Institute Genome Sequencing Center for Infectious Disease"/>
            <person name="Wu L."/>
            <person name="Ma J."/>
        </authorList>
    </citation>
    <scope>NUCLEOTIDE SEQUENCE [LARGE SCALE GENOMIC DNA]</scope>
    <source>
        <strain evidence="2">CGMCC 1.10832</strain>
    </source>
</reference>
<proteinExistence type="predicted"/>
<dbReference type="Gene3D" id="3.40.50.1860">
    <property type="match status" value="2"/>
</dbReference>
<name>A0ABQ1NA36_9BACT</name>
<evidence type="ECO:0008006" key="3">
    <source>
        <dbReference type="Google" id="ProtNLM"/>
    </source>
</evidence>
<evidence type="ECO:0000313" key="1">
    <source>
        <dbReference type="EMBL" id="GGC56108.1"/>
    </source>
</evidence>
<gene>
    <name evidence="1" type="ORF">GCM10011506_47270</name>
</gene>
<comment type="caution">
    <text evidence="1">The sequence shown here is derived from an EMBL/GenBank/DDBJ whole genome shotgun (WGS) entry which is preliminary data.</text>
</comment>
<organism evidence="1 2">
    <name type="scientific">Marivirga lumbricoides</name>
    <dbReference type="NCBI Taxonomy" id="1046115"/>
    <lineage>
        <taxon>Bacteria</taxon>
        <taxon>Pseudomonadati</taxon>
        <taxon>Bacteroidota</taxon>
        <taxon>Cytophagia</taxon>
        <taxon>Cytophagales</taxon>
        <taxon>Marivirgaceae</taxon>
        <taxon>Marivirga</taxon>
    </lineage>
</organism>
<sequence length="112" mass="12502">MLSTIFNDWTEQAEFDSHLNSVLAPLGQIDGLLLACTHYPLIAERLKAYYDGKVTILDPMEETLKMNFSDLPNELHGKSTDLFLTTGDAALMARLANRLYGLVELNIESISI</sequence>